<evidence type="ECO:0000259" key="3">
    <source>
        <dbReference type="Pfam" id="PF10148"/>
    </source>
</evidence>
<feature type="region of interest" description="Disordered" evidence="2">
    <location>
        <begin position="467"/>
        <end position="505"/>
    </location>
</feature>
<reference evidence="4" key="1">
    <citation type="submission" date="2020-10" db="EMBL/GenBank/DDBJ databases">
        <authorList>
            <person name="Kikuchi T."/>
        </authorList>
    </citation>
    <scope>NUCLEOTIDE SEQUENCE</scope>
    <source>
        <strain evidence="4">NKZ352</strain>
    </source>
</reference>
<dbReference type="OrthoDB" id="6260144at2759"/>
<dbReference type="AlphaFoldDB" id="A0A8S1GQN9"/>
<dbReference type="InterPro" id="IPR039045">
    <property type="entry name" value="SCHIP_1"/>
</dbReference>
<feature type="region of interest" description="Disordered" evidence="2">
    <location>
        <begin position="70"/>
        <end position="117"/>
    </location>
</feature>
<evidence type="ECO:0000313" key="5">
    <source>
        <dbReference type="Proteomes" id="UP000835052"/>
    </source>
</evidence>
<dbReference type="InterPro" id="IPR015649">
    <property type="entry name" value="SCHIP_1_C"/>
</dbReference>
<dbReference type="PANTHER" id="PTHR13103">
    <property type="entry name" value="SCHWANNOMIN INTERACTING PROTEIN 1"/>
    <property type="match status" value="1"/>
</dbReference>
<keyword evidence="5" id="KW-1185">Reference proteome</keyword>
<sequence>MAAKDEWQNEGQSADDSGVSTIGSSCSLQLQLRSSSGPDSFAEILMNEHNNNISAQMDVVKLLALKSTDNDEEQHSNSSSLESINSLRNHQGSQERENEEDDTGSGSTSCSEDSFEMSSACSVRPNLGLTRDSRETTCDSFDDIHSPAVSNATINDCGFVPCKPSSSYSVDSFISATKKGAYQTPTSFEKIRHRVANQIDHIDTGLPSLDFDKLEKQLATAAQEREEQERRMLGEEVRRRLALQADSHIGPSPQIYTRPHRSNLALRLQTAMNLQVCYMNEMSESETENEESDDSDTDMFVRKSKSAPNLKDSCKPSSRQTQRIKELTGRIQNDEVLSPAYFSRRTDGIFLRHESQRVLQMAKNAAEESLTNYRRGKSKASDVPRQARQYLSKKKLDEIDSIRRLIENAISRKNMELVQLLLERDSLHMEHDSLRVDIDDFTQHEAQASALDLKNLIPLQERLEAGNFTAPRRCERKPAAAPPSSLQPERRMKPTTPVTPLTTPTSPSLSFASVIPNSFNIIPFFKR</sequence>
<name>A0A8S1GQN9_9PELO</name>
<dbReference type="Pfam" id="PF10148">
    <property type="entry name" value="SCHIP-1_C"/>
    <property type="match status" value="1"/>
</dbReference>
<dbReference type="GO" id="GO:0030054">
    <property type="term" value="C:cell junction"/>
    <property type="evidence" value="ECO:0007669"/>
    <property type="project" value="TreeGrafter"/>
</dbReference>
<accession>A0A8S1GQN9</accession>
<feature type="compositionally biased region" description="Low complexity" evidence="2">
    <location>
        <begin position="494"/>
        <end position="505"/>
    </location>
</feature>
<evidence type="ECO:0000256" key="2">
    <source>
        <dbReference type="SAM" id="MobiDB-lite"/>
    </source>
</evidence>
<feature type="compositionally biased region" description="Low complexity" evidence="2">
    <location>
        <begin position="76"/>
        <end position="87"/>
    </location>
</feature>
<feature type="compositionally biased region" description="Polar residues" evidence="2">
    <location>
        <begin position="104"/>
        <end position="117"/>
    </location>
</feature>
<dbReference type="Proteomes" id="UP000835052">
    <property type="component" value="Unassembled WGS sequence"/>
</dbReference>
<evidence type="ECO:0000256" key="1">
    <source>
        <dbReference type="ARBA" id="ARBA00023054"/>
    </source>
</evidence>
<proteinExistence type="predicted"/>
<feature type="domain" description="Schwannomin interacting protein 1 C-terminal" evidence="3">
    <location>
        <begin position="234"/>
        <end position="446"/>
    </location>
</feature>
<dbReference type="EMBL" id="CAJGYM010000002">
    <property type="protein sequence ID" value="CAD6185261.1"/>
    <property type="molecule type" value="Genomic_DNA"/>
</dbReference>
<dbReference type="GO" id="GO:0005886">
    <property type="term" value="C:plasma membrane"/>
    <property type="evidence" value="ECO:0007669"/>
    <property type="project" value="TreeGrafter"/>
</dbReference>
<protein>
    <recommendedName>
        <fullName evidence="3">Schwannomin interacting protein 1 C-terminal domain-containing protein</fullName>
    </recommendedName>
</protein>
<evidence type="ECO:0000313" key="4">
    <source>
        <dbReference type="EMBL" id="CAD6185261.1"/>
    </source>
</evidence>
<keyword evidence="1" id="KW-0175">Coiled coil</keyword>
<dbReference type="PANTHER" id="PTHR13103:SF2">
    <property type="entry name" value="IQCJ-SCHIP1 READTHROUGH TRANSCRIPT PROTEIN-RELATED"/>
    <property type="match status" value="1"/>
</dbReference>
<feature type="region of interest" description="Disordered" evidence="2">
    <location>
        <begin position="1"/>
        <end position="22"/>
    </location>
</feature>
<feature type="compositionally biased region" description="Polar residues" evidence="2">
    <location>
        <begin position="9"/>
        <end position="22"/>
    </location>
</feature>
<comment type="caution">
    <text evidence="4">The sequence shown here is derived from an EMBL/GenBank/DDBJ whole genome shotgun (WGS) entry which is preliminary data.</text>
</comment>
<gene>
    <name evidence="4" type="ORF">CAUJ_LOCUS1180</name>
</gene>
<dbReference type="GO" id="GO:0035332">
    <property type="term" value="P:positive regulation of hippo signaling"/>
    <property type="evidence" value="ECO:0007669"/>
    <property type="project" value="TreeGrafter"/>
</dbReference>
<organism evidence="4 5">
    <name type="scientific">Caenorhabditis auriculariae</name>
    <dbReference type="NCBI Taxonomy" id="2777116"/>
    <lineage>
        <taxon>Eukaryota</taxon>
        <taxon>Metazoa</taxon>
        <taxon>Ecdysozoa</taxon>
        <taxon>Nematoda</taxon>
        <taxon>Chromadorea</taxon>
        <taxon>Rhabditida</taxon>
        <taxon>Rhabditina</taxon>
        <taxon>Rhabditomorpha</taxon>
        <taxon>Rhabditoidea</taxon>
        <taxon>Rhabditidae</taxon>
        <taxon>Peloderinae</taxon>
        <taxon>Caenorhabditis</taxon>
    </lineage>
</organism>